<feature type="transmembrane region" description="Helical" evidence="6">
    <location>
        <begin position="235"/>
        <end position="255"/>
    </location>
</feature>
<reference evidence="8" key="1">
    <citation type="submission" date="2009-01" db="EMBL/GenBank/DDBJ databases">
        <authorList>
            <person name="Qin X."/>
            <person name="Bachman B."/>
            <person name="Battles P."/>
            <person name="Bell A."/>
            <person name="Bess C."/>
            <person name="Bickham C."/>
            <person name="Chaboub L."/>
            <person name="Chen D."/>
            <person name="Coyle M."/>
            <person name="Deiros D.R."/>
            <person name="Dinh H."/>
            <person name="Forbes L."/>
            <person name="Fowler G."/>
            <person name="Francisco L."/>
            <person name="Fu Q."/>
            <person name="Gubbala S."/>
            <person name="Hale W."/>
            <person name="Han Y."/>
            <person name="Hemphill L."/>
            <person name="Highlander S.K."/>
            <person name="Hirani K."/>
            <person name="Hogues M."/>
            <person name="Jackson L."/>
            <person name="Jakkamsetti A."/>
            <person name="Javaid M."/>
            <person name="Jiang H."/>
            <person name="Korchina V."/>
            <person name="Kovar C."/>
            <person name="Lara F."/>
            <person name="Lee S."/>
            <person name="Mata R."/>
            <person name="Mathew T."/>
            <person name="Moen C."/>
            <person name="Morales K."/>
            <person name="Munidasa M."/>
            <person name="Nazareth L."/>
            <person name="Ngo R."/>
            <person name="Nguyen L."/>
            <person name="Okwuonu G."/>
            <person name="Ongeri F."/>
            <person name="Patil S."/>
            <person name="Petrosino J."/>
            <person name="Pham C."/>
            <person name="Pham P."/>
            <person name="Pu L.-L."/>
            <person name="Puazo M."/>
            <person name="Raj R."/>
            <person name="Reid J."/>
            <person name="Rouhana J."/>
            <person name="Saada N."/>
            <person name="Shang Y."/>
            <person name="Simmons D."/>
            <person name="Thornton R."/>
            <person name="Warren J."/>
            <person name="Weissenberger G."/>
            <person name="Zhang J."/>
            <person name="Zhang L."/>
            <person name="Zhou C."/>
            <person name="Zhu D."/>
            <person name="Muzny D."/>
            <person name="Worley K."/>
            <person name="Gibbs R."/>
        </authorList>
    </citation>
    <scope>NUCLEOTIDE SEQUENCE [LARGE SCALE GENOMIC DNA]</scope>
    <source>
        <strain evidence="8">LMS2-1</strain>
    </source>
</reference>
<dbReference type="GO" id="GO:0000028">
    <property type="term" value="P:ribosomal small subunit assembly"/>
    <property type="evidence" value="ECO:0007669"/>
    <property type="project" value="TreeGrafter"/>
</dbReference>
<evidence type="ECO:0000313" key="8">
    <source>
        <dbReference type="EMBL" id="EEN81089.1"/>
    </source>
</evidence>
<dbReference type="InterPro" id="IPR021147">
    <property type="entry name" value="DUF697"/>
</dbReference>
<evidence type="ECO:0000256" key="4">
    <source>
        <dbReference type="ARBA" id="ARBA00022989"/>
    </source>
</evidence>
<dbReference type="PANTHER" id="PTHR42698:SF1">
    <property type="entry name" value="GTPASE ERA, MITOCHONDRIAL"/>
    <property type="match status" value="1"/>
</dbReference>
<gene>
    <name evidence="8" type="ORF">HMPREF0539_0776</name>
</gene>
<dbReference type="GO" id="GO:0019843">
    <property type="term" value="F:rRNA binding"/>
    <property type="evidence" value="ECO:0007669"/>
    <property type="project" value="TreeGrafter"/>
</dbReference>
<accession>C2JV42</accession>
<dbReference type="Gene3D" id="3.40.50.300">
    <property type="entry name" value="P-loop containing nucleotide triphosphate hydrolases"/>
    <property type="match status" value="1"/>
</dbReference>
<dbReference type="HOGENOM" id="CLU_052008_1_0_9"/>
<comment type="subcellular location">
    <subcellularLocation>
        <location evidence="2">Cytoplasm</location>
    </subcellularLocation>
    <subcellularLocation>
        <location evidence="1">Membrane</location>
        <topology evidence="1">Multi-pass membrane protein</topology>
    </subcellularLocation>
</comment>
<dbReference type="InterPro" id="IPR027417">
    <property type="entry name" value="P-loop_NTPase"/>
</dbReference>
<evidence type="ECO:0000313" key="9">
    <source>
        <dbReference type="Proteomes" id="UP000004525"/>
    </source>
</evidence>
<dbReference type="InterPro" id="IPR006073">
    <property type="entry name" value="GTP-bd"/>
</dbReference>
<dbReference type="SUPFAM" id="SSF52540">
    <property type="entry name" value="P-loop containing nucleoside triphosphate hydrolases"/>
    <property type="match status" value="1"/>
</dbReference>
<keyword evidence="3 6" id="KW-0812">Transmembrane</keyword>
<dbReference type="Proteomes" id="UP000004525">
    <property type="component" value="Unassembled WGS sequence"/>
</dbReference>
<dbReference type="AlphaFoldDB" id="C2JV42"/>
<dbReference type="GO" id="GO:0043024">
    <property type="term" value="F:ribosomal small subunit binding"/>
    <property type="evidence" value="ECO:0007669"/>
    <property type="project" value="TreeGrafter"/>
</dbReference>
<dbReference type="InterPro" id="IPR005662">
    <property type="entry name" value="GTPase_Era-like"/>
</dbReference>
<evidence type="ECO:0000256" key="2">
    <source>
        <dbReference type="ARBA" id="ARBA00004496"/>
    </source>
</evidence>
<feature type="transmembrane region" description="Helical" evidence="6">
    <location>
        <begin position="287"/>
        <end position="312"/>
    </location>
</feature>
<dbReference type="Pfam" id="PF05128">
    <property type="entry name" value="DUF697"/>
    <property type="match status" value="1"/>
</dbReference>
<evidence type="ECO:0000256" key="6">
    <source>
        <dbReference type="SAM" id="Phobius"/>
    </source>
</evidence>
<protein>
    <submittedName>
        <fullName evidence="8">GTP-binding domain protein</fullName>
    </submittedName>
</protein>
<keyword evidence="5 6" id="KW-0472">Membrane</keyword>
<feature type="transmembrane region" description="Helical" evidence="6">
    <location>
        <begin position="324"/>
        <end position="343"/>
    </location>
</feature>
<keyword evidence="4 6" id="KW-1133">Transmembrane helix</keyword>
<proteinExistence type="predicted"/>
<feature type="domain" description="G" evidence="7">
    <location>
        <begin position="30"/>
        <end position="156"/>
    </location>
</feature>
<name>C2JV42_LACRM</name>
<dbReference type="GO" id="GO:0016020">
    <property type="term" value="C:membrane"/>
    <property type="evidence" value="ECO:0007669"/>
    <property type="project" value="UniProtKB-SubCell"/>
</dbReference>
<dbReference type="CDD" id="cd00882">
    <property type="entry name" value="Ras_like_GTPase"/>
    <property type="match status" value="1"/>
</dbReference>
<dbReference type="GO" id="GO:0005829">
    <property type="term" value="C:cytosol"/>
    <property type="evidence" value="ECO:0007669"/>
    <property type="project" value="TreeGrafter"/>
</dbReference>
<sequence>MKMQIDTDKMAQQLIDTVKDKIKNLKTLNIIIIGKSGVGKSTLINTLFRGNFAETGLGRPVTSEIRKLSKKDYPLSIYDTPGFELSHEQQAKVKDEVLELIDKGYAAKDINEAIHCIWYCVNVGANRTFDSSEIEWLKSFAESNKKSQVPIIVVLTQAVPKKKAAEMKTMIEKENLDIVKVVPLLAQDMDFDEEYIAKAYGLDSLIDVMTEVLPSELQNTLQNVQIASLASKKKAARAAVAAALAAAFGEGFAPIPFADAALLIPTQVGMIAGITVIFGLDISKSFLTAFVSSTIGSSGATVLGKTIVANLLKFIPGLGTGAGGAISATTAGLLTTALGLAYIQIMEMVYNGEISKEDLYSAEGKKTMKSLFKNQLKNSSNVEVNG</sequence>
<comment type="caution">
    <text evidence="8">The sequence shown here is derived from an EMBL/GenBank/DDBJ whole genome shotgun (WGS) entry which is preliminary data.</text>
</comment>
<evidence type="ECO:0000256" key="3">
    <source>
        <dbReference type="ARBA" id="ARBA00022692"/>
    </source>
</evidence>
<dbReference type="GO" id="GO:0005525">
    <property type="term" value="F:GTP binding"/>
    <property type="evidence" value="ECO:0007669"/>
    <property type="project" value="InterPro"/>
</dbReference>
<organism evidence="8 9">
    <name type="scientific">Lacticaseibacillus rhamnosus (strain LMS2-1)</name>
    <dbReference type="NCBI Taxonomy" id="525361"/>
    <lineage>
        <taxon>Bacteria</taxon>
        <taxon>Bacillati</taxon>
        <taxon>Bacillota</taxon>
        <taxon>Bacilli</taxon>
        <taxon>Lactobacillales</taxon>
        <taxon>Lactobacillaceae</taxon>
        <taxon>Lacticaseibacillus</taxon>
    </lineage>
</organism>
<feature type="transmembrane region" description="Helical" evidence="6">
    <location>
        <begin position="261"/>
        <end position="280"/>
    </location>
</feature>
<evidence type="ECO:0000256" key="1">
    <source>
        <dbReference type="ARBA" id="ARBA00004141"/>
    </source>
</evidence>
<evidence type="ECO:0000259" key="7">
    <source>
        <dbReference type="Pfam" id="PF01926"/>
    </source>
</evidence>
<keyword evidence="9" id="KW-1185">Reference proteome</keyword>
<dbReference type="PANTHER" id="PTHR42698">
    <property type="entry name" value="GTPASE ERA"/>
    <property type="match status" value="1"/>
</dbReference>
<evidence type="ECO:0000256" key="5">
    <source>
        <dbReference type="ARBA" id="ARBA00023136"/>
    </source>
</evidence>
<dbReference type="EMBL" id="ACIZ01000031">
    <property type="protein sequence ID" value="EEN81089.1"/>
    <property type="molecule type" value="Genomic_DNA"/>
</dbReference>
<dbReference type="Pfam" id="PF01926">
    <property type="entry name" value="MMR_HSR1"/>
    <property type="match status" value="1"/>
</dbReference>